<dbReference type="Gene3D" id="1.10.10.1500">
    <property type="entry name" value="JmjC domain-containing ribosomal oxygenase (ROX), dimer domain"/>
    <property type="match status" value="1"/>
</dbReference>
<dbReference type="Pfam" id="PF08007">
    <property type="entry name" value="JmjC_2"/>
    <property type="match status" value="1"/>
</dbReference>
<dbReference type="PANTHER" id="PTHR13096">
    <property type="entry name" value="MINA53 MYC INDUCED NUCLEAR ANTIGEN"/>
    <property type="match status" value="1"/>
</dbReference>
<keyword evidence="10 12" id="KW-0804">Transcription</keyword>
<evidence type="ECO:0000256" key="11">
    <source>
        <dbReference type="ARBA" id="ARBA00023242"/>
    </source>
</evidence>
<evidence type="ECO:0000256" key="5">
    <source>
        <dbReference type="ARBA" id="ARBA00022853"/>
    </source>
</evidence>
<dbReference type="EMBL" id="VRMN01000002">
    <property type="protein sequence ID" value="KAA8496881.1"/>
    <property type="molecule type" value="Genomic_DNA"/>
</dbReference>
<accession>A0A5J4YZ28</accession>
<evidence type="ECO:0000256" key="8">
    <source>
        <dbReference type="ARBA" id="ARBA00023004"/>
    </source>
</evidence>
<keyword evidence="9 12" id="KW-0805">Transcription regulation</keyword>
<keyword evidence="3" id="KW-0678">Repressor</keyword>
<dbReference type="GO" id="GO:0005506">
    <property type="term" value="F:iron ion binding"/>
    <property type="evidence" value="ECO:0007669"/>
    <property type="project" value="UniProtKB-UniRule"/>
</dbReference>
<dbReference type="Pfam" id="PF21233">
    <property type="entry name" value="WHD_RIOX1"/>
    <property type="match status" value="1"/>
</dbReference>
<keyword evidence="5" id="KW-0156">Chromatin regulator</keyword>
<dbReference type="InterPro" id="IPR049043">
    <property type="entry name" value="WHD_RIOX1"/>
</dbReference>
<feature type="compositionally biased region" description="Basic and acidic residues" evidence="13">
    <location>
        <begin position="381"/>
        <end position="404"/>
    </location>
</feature>
<dbReference type="InterPro" id="IPR039994">
    <property type="entry name" value="NO66-like"/>
</dbReference>
<keyword evidence="8 12" id="KW-0408">Iron</keyword>
<evidence type="ECO:0000256" key="6">
    <source>
        <dbReference type="ARBA" id="ARBA00022964"/>
    </source>
</evidence>
<dbReference type="GO" id="GO:0032453">
    <property type="term" value="F:histone H3K4 demethylase activity"/>
    <property type="evidence" value="ECO:0007669"/>
    <property type="project" value="TreeGrafter"/>
</dbReference>
<evidence type="ECO:0000259" key="14">
    <source>
        <dbReference type="PROSITE" id="PS51184"/>
    </source>
</evidence>
<dbReference type="OMA" id="YLEYMGV"/>
<evidence type="ECO:0000256" key="7">
    <source>
        <dbReference type="ARBA" id="ARBA00023002"/>
    </source>
</evidence>
<keyword evidence="11 12" id="KW-0539">Nucleus</keyword>
<evidence type="ECO:0000256" key="2">
    <source>
        <dbReference type="ARBA" id="ARBA00010309"/>
    </source>
</evidence>
<keyword evidence="15" id="KW-0808">Transferase</keyword>
<dbReference type="PROSITE" id="PS51184">
    <property type="entry name" value="JMJC"/>
    <property type="match status" value="1"/>
</dbReference>
<keyword evidence="16" id="KW-1185">Reference proteome</keyword>
<dbReference type="PANTHER" id="PTHR13096:SF8">
    <property type="entry name" value="RIBOSOMAL OXYGENASE 1"/>
    <property type="match status" value="1"/>
</dbReference>
<evidence type="ECO:0000256" key="3">
    <source>
        <dbReference type="ARBA" id="ARBA00022491"/>
    </source>
</evidence>
<comment type="function">
    <text evidence="12">Oxygenase that can act as both a histone lysine demethylase and a ribosomal histidine hydroxylase.</text>
</comment>
<feature type="region of interest" description="Disordered" evidence="13">
    <location>
        <begin position="1"/>
        <end position="43"/>
    </location>
</feature>
<evidence type="ECO:0000256" key="4">
    <source>
        <dbReference type="ARBA" id="ARBA00022723"/>
    </source>
</evidence>
<dbReference type="SMART" id="SM00558">
    <property type="entry name" value="JmjC"/>
    <property type="match status" value="1"/>
</dbReference>
<protein>
    <recommendedName>
        <fullName evidence="12">Bifunctional lysine-specific demethylase and histidyl-hydroxylase</fullName>
        <ecNumber evidence="12">1.14.11.-</ecNumber>
    </recommendedName>
</protein>
<comment type="cofactor">
    <cofactor evidence="12">
        <name>Fe(2+)</name>
        <dbReference type="ChEBI" id="CHEBI:29033"/>
    </cofactor>
    <text evidence="12">Binds 1 Fe(2+) ion per subunit.</text>
</comment>
<reference evidence="16" key="1">
    <citation type="journal article" date="2019" name="Nat. Commun.">
        <title>Expansion of phycobilisome linker gene families in mesophilic red algae.</title>
        <authorList>
            <person name="Lee J."/>
            <person name="Kim D."/>
            <person name="Bhattacharya D."/>
            <person name="Yoon H.S."/>
        </authorList>
    </citation>
    <scope>NUCLEOTIDE SEQUENCE [LARGE SCALE GENOMIC DNA]</scope>
    <source>
        <strain evidence="16">CCMP 1328</strain>
    </source>
</reference>
<comment type="caution">
    <text evidence="15">The sequence shown here is derived from an EMBL/GenBank/DDBJ whole genome shotgun (WGS) entry which is preliminary data.</text>
</comment>
<dbReference type="GO" id="GO:0005730">
    <property type="term" value="C:nucleolus"/>
    <property type="evidence" value="ECO:0007669"/>
    <property type="project" value="TreeGrafter"/>
</dbReference>
<sequence>MKKASRTGSGKKAMLKRPLIGREHLGNVSGGKEPRKRTKRAAETQLVSATRSECDLVPMNHVPHGDKNPGVKSSASHQEMATAVLRSLLSPSGCSVPQFYQDVWEKKPLLVSWASAKAFGCEEAEYRTRLRGILSLQEIRRQLETRKLHFGTDINVTAYADHGDGKGKYRANFDRMKDDDEGQVRNGAIDPDKMWKGFEEKGWTIRMLCPHKLSDSVHALLSTLETEFGCMVGANAYLTPGGHAQGFAPHYDDIEAFVLQLEGEKRWRVYAPLSKEDTLPRASSPDFSEADLSGCKPVIDCTLQPGDVLYMPRGWIHHANTEQESKGHSLHLTVSVMQNWSWADFLDILFPQALTAVVSKNQSMRQGLPLNFQAYMGVMHEPSDPVNESRDIEAQHSQGTKDEDAPQDNTQRLREQFRAEASSRIMRVCKRAIALIDAGCDDMAVRFLSDRQSPALSAAERLCTSAGGAHTIDASTACRLVRPGVARLTIEGDKAVVYHCAANGRVYHERALSPLDFELDDAPALETLLTTIEPHWVLVSDLSHETGSDADKVGIAQALFDEGILSIRTPHATTPTGALPSTRPTSET</sequence>
<dbReference type="GO" id="GO:0051864">
    <property type="term" value="F:histone H3K36 demethylase activity"/>
    <property type="evidence" value="ECO:0007669"/>
    <property type="project" value="TreeGrafter"/>
</dbReference>
<organism evidence="15 16">
    <name type="scientific">Porphyridium purpureum</name>
    <name type="common">Red alga</name>
    <name type="synonym">Porphyridium cruentum</name>
    <dbReference type="NCBI Taxonomy" id="35688"/>
    <lineage>
        <taxon>Eukaryota</taxon>
        <taxon>Rhodophyta</taxon>
        <taxon>Bangiophyceae</taxon>
        <taxon>Porphyridiales</taxon>
        <taxon>Porphyridiaceae</taxon>
        <taxon>Porphyridium</taxon>
    </lineage>
</organism>
<dbReference type="Proteomes" id="UP000324585">
    <property type="component" value="Unassembled WGS sequence"/>
</dbReference>
<comment type="similarity">
    <text evidence="2">Belongs to the ROX family. NO66 subfamily.</text>
</comment>
<dbReference type="OrthoDB" id="425950at2759"/>
<proteinExistence type="inferred from homology"/>
<evidence type="ECO:0000313" key="16">
    <source>
        <dbReference type="Proteomes" id="UP000324585"/>
    </source>
</evidence>
<evidence type="ECO:0000256" key="12">
    <source>
        <dbReference type="RuleBase" id="RU366061"/>
    </source>
</evidence>
<dbReference type="InterPro" id="IPR003347">
    <property type="entry name" value="JmjC_dom"/>
</dbReference>
<evidence type="ECO:0000256" key="1">
    <source>
        <dbReference type="ARBA" id="ARBA00004123"/>
    </source>
</evidence>
<keyword evidence="4 12" id="KW-0479">Metal-binding</keyword>
<evidence type="ECO:0000256" key="13">
    <source>
        <dbReference type="SAM" id="MobiDB-lite"/>
    </source>
</evidence>
<dbReference type="EC" id="1.14.11.-" evidence="12"/>
<dbReference type="GO" id="GO:0032259">
    <property type="term" value="P:methylation"/>
    <property type="evidence" value="ECO:0007669"/>
    <property type="project" value="UniProtKB-KW"/>
</dbReference>
<comment type="subcellular location">
    <subcellularLocation>
        <location evidence="1 12">Nucleus</location>
    </subcellularLocation>
</comment>
<feature type="domain" description="JmjC" evidence="14">
    <location>
        <begin position="203"/>
        <end position="353"/>
    </location>
</feature>
<dbReference type="Gene3D" id="2.60.120.650">
    <property type="entry name" value="Cupin"/>
    <property type="match status" value="1"/>
</dbReference>
<evidence type="ECO:0000256" key="9">
    <source>
        <dbReference type="ARBA" id="ARBA00023015"/>
    </source>
</evidence>
<name>A0A5J4YZ28_PORPP</name>
<gene>
    <name evidence="15" type="ORF">FVE85_0610</name>
</gene>
<keyword evidence="15" id="KW-0489">Methyltransferase</keyword>
<feature type="region of interest" description="Disordered" evidence="13">
    <location>
        <begin position="380"/>
        <end position="410"/>
    </location>
</feature>
<keyword evidence="6 12" id="KW-0223">Dioxygenase</keyword>
<dbReference type="GO" id="GO:0008168">
    <property type="term" value="F:methyltransferase activity"/>
    <property type="evidence" value="ECO:0007669"/>
    <property type="project" value="UniProtKB-KW"/>
</dbReference>
<dbReference type="SUPFAM" id="SSF51197">
    <property type="entry name" value="Clavaminate synthase-like"/>
    <property type="match status" value="1"/>
</dbReference>
<evidence type="ECO:0000313" key="15">
    <source>
        <dbReference type="EMBL" id="KAA8496881.1"/>
    </source>
</evidence>
<dbReference type="AlphaFoldDB" id="A0A5J4YZ28"/>
<keyword evidence="7 12" id="KW-0560">Oxidoreductase</keyword>
<dbReference type="Gene3D" id="3.90.930.40">
    <property type="match status" value="1"/>
</dbReference>
<evidence type="ECO:0000256" key="10">
    <source>
        <dbReference type="ARBA" id="ARBA00023163"/>
    </source>
</evidence>